<evidence type="ECO:0000313" key="2">
    <source>
        <dbReference type="EMBL" id="EGN98676.1"/>
    </source>
</evidence>
<feature type="compositionally biased region" description="Polar residues" evidence="1">
    <location>
        <begin position="342"/>
        <end position="354"/>
    </location>
</feature>
<feature type="region of interest" description="Disordered" evidence="1">
    <location>
        <begin position="521"/>
        <end position="595"/>
    </location>
</feature>
<dbReference type="EMBL" id="GL945480">
    <property type="protein sequence ID" value="EGN98676.1"/>
    <property type="molecule type" value="Genomic_DNA"/>
</dbReference>
<keyword evidence="3" id="KW-1185">Reference proteome</keyword>
<feature type="region of interest" description="Disordered" evidence="1">
    <location>
        <begin position="311"/>
        <end position="395"/>
    </location>
</feature>
<sequence length="698" mass="76620">MSSATTTLQLAERPDVHKSCRSIESLVNVLNDYCEAAGAIVALQKKLVKALRDTAGLKTTSDVAANALTASANIFDALAEVDSKFAKFADKECDNISSEVKKWFKKLSKDERTHDDRMSDANARIKHAGQIYEKKSKKSARDASEEHARYIKLLSLLGPEMSQEKHNHALLVTQRHTSTTYSVAACLSRVADAEWLRTCEHVRRFSPTIGQLGEWRALCEGNWTGPIPDDLPDTTDMREPYPTNDAYNRSVTEWGQTINSGSQHSQQSLPFPISGGQSGVSSSIAPVSLERPRPAFSNVDHTKDSVNSIATLSAFPSPPTHFPIPPAPNESEQRSGPDAPITPSSTQQQKTESQLPERDFGTAKEMGHSRSQLKSKSVDLSKAGLERASSTTSNGSIVAAMRNRYARVAGSSSPPPKDVPRLPLGVPDLASRYQPAEGSLSPRRAAASPTHDRRPTPDSSPQALSSESPVRSSRDKSTDDDELVRRRRRIEELAELEFREKEYELRQRERDIDQRARELDRDRAQFLNGRLEGSGTSDSPKGPRSANPYSNSRHSYTTAHLVPPSASPSSSHIQYSQSSQSNSQSQPPSPLPMKEHAPFCGCDTCSVTKYKAGNVSPSPHDLRPPEPPIQLRPEKPKGWIRRLSMPAVSGAFSLDAKKNASASSLKAGLPMPAENGRLRKRSFDQGISNRSIVNVKRR</sequence>
<feature type="compositionally biased region" description="Polar residues" evidence="1">
    <location>
        <begin position="547"/>
        <end position="558"/>
    </location>
</feature>
<proteinExistence type="predicted"/>
<dbReference type="AlphaFoldDB" id="F8PXR3"/>
<dbReference type="OrthoDB" id="2450055at2759"/>
<dbReference type="Proteomes" id="UP000008063">
    <property type="component" value="Unassembled WGS sequence"/>
</dbReference>
<evidence type="ECO:0000256" key="1">
    <source>
        <dbReference type="SAM" id="MobiDB-lite"/>
    </source>
</evidence>
<accession>F8PXR3</accession>
<feature type="compositionally biased region" description="Pro residues" evidence="1">
    <location>
        <begin position="316"/>
        <end position="328"/>
    </location>
</feature>
<dbReference type="eggNOG" id="ENOG502S3QD">
    <property type="taxonomic scope" value="Eukaryota"/>
</dbReference>
<feature type="region of interest" description="Disordered" evidence="1">
    <location>
        <begin position="259"/>
        <end position="284"/>
    </location>
</feature>
<reference evidence="3" key="1">
    <citation type="journal article" date="2011" name="Science">
        <title>The plant cell wall-decomposing machinery underlies the functional diversity of forest fungi.</title>
        <authorList>
            <person name="Eastwood D.C."/>
            <person name="Floudas D."/>
            <person name="Binder M."/>
            <person name="Majcherczyk A."/>
            <person name="Schneider P."/>
            <person name="Aerts A."/>
            <person name="Asiegbu F.O."/>
            <person name="Baker S.E."/>
            <person name="Barry K."/>
            <person name="Bendiksby M."/>
            <person name="Blumentritt M."/>
            <person name="Coutinho P.M."/>
            <person name="Cullen D."/>
            <person name="de Vries R.P."/>
            <person name="Gathman A."/>
            <person name="Goodell B."/>
            <person name="Henrissat B."/>
            <person name="Ihrmark K."/>
            <person name="Kauserud H."/>
            <person name="Kohler A."/>
            <person name="LaButti K."/>
            <person name="Lapidus A."/>
            <person name="Lavin J.L."/>
            <person name="Lee Y.-H."/>
            <person name="Lindquist E."/>
            <person name="Lilly W."/>
            <person name="Lucas S."/>
            <person name="Morin E."/>
            <person name="Murat C."/>
            <person name="Oguiza J.A."/>
            <person name="Park J."/>
            <person name="Pisabarro A.G."/>
            <person name="Riley R."/>
            <person name="Rosling A."/>
            <person name="Salamov A."/>
            <person name="Schmidt O."/>
            <person name="Schmutz J."/>
            <person name="Skrede I."/>
            <person name="Stenlid J."/>
            <person name="Wiebenga A."/>
            <person name="Xie X."/>
            <person name="Kuees U."/>
            <person name="Hibbett D.S."/>
            <person name="Hoffmeister D."/>
            <person name="Hoegberg N."/>
            <person name="Martin F."/>
            <person name="Grigoriev I.V."/>
            <person name="Watkinson S.C."/>
        </authorList>
    </citation>
    <scope>NUCLEOTIDE SEQUENCE [LARGE SCALE GENOMIC DNA]</scope>
    <source>
        <strain evidence="3">strain S7.3</strain>
    </source>
</reference>
<name>F8PXR3_SERL3</name>
<organism evidence="3">
    <name type="scientific">Serpula lacrymans var. lacrymans (strain S7.3)</name>
    <name type="common">Dry rot fungus</name>
    <dbReference type="NCBI Taxonomy" id="936435"/>
    <lineage>
        <taxon>Eukaryota</taxon>
        <taxon>Fungi</taxon>
        <taxon>Dikarya</taxon>
        <taxon>Basidiomycota</taxon>
        <taxon>Agaricomycotina</taxon>
        <taxon>Agaricomycetes</taxon>
        <taxon>Agaricomycetidae</taxon>
        <taxon>Boletales</taxon>
        <taxon>Coniophorineae</taxon>
        <taxon>Serpulaceae</taxon>
        <taxon>Serpula</taxon>
    </lineage>
</organism>
<feature type="region of interest" description="Disordered" evidence="1">
    <location>
        <begin position="661"/>
        <end position="698"/>
    </location>
</feature>
<protein>
    <submittedName>
        <fullName evidence="2">Uncharacterized protein</fullName>
    </submittedName>
</protein>
<dbReference type="HOGENOM" id="CLU_012567_0_0_1"/>
<feature type="compositionally biased region" description="Basic and acidic residues" evidence="1">
    <location>
        <begin position="355"/>
        <end position="368"/>
    </location>
</feature>
<feature type="compositionally biased region" description="Low complexity" evidence="1">
    <location>
        <begin position="563"/>
        <end position="586"/>
    </location>
</feature>
<dbReference type="OMA" id="KFADKEC"/>
<feature type="region of interest" description="Disordered" evidence="1">
    <location>
        <begin position="615"/>
        <end position="637"/>
    </location>
</feature>
<gene>
    <name evidence="2" type="ORF">SERLA73DRAFT_107764</name>
</gene>
<feature type="region of interest" description="Disordered" evidence="1">
    <location>
        <begin position="408"/>
        <end position="483"/>
    </location>
</feature>
<evidence type="ECO:0000313" key="3">
    <source>
        <dbReference type="Proteomes" id="UP000008063"/>
    </source>
</evidence>
<dbReference type="STRING" id="936435.F8PXR3"/>
<feature type="compositionally biased region" description="Polar residues" evidence="1">
    <location>
        <begin position="259"/>
        <end position="269"/>
    </location>
</feature>
<dbReference type="InParanoid" id="F8PXR3"/>
<feature type="compositionally biased region" description="Polar residues" evidence="1">
    <location>
        <begin position="457"/>
        <end position="471"/>
    </location>
</feature>